<reference evidence="2 3" key="1">
    <citation type="submission" date="2018-08" db="EMBL/GenBank/DDBJ databases">
        <title>A genome reference for cultivated species of the human gut microbiota.</title>
        <authorList>
            <person name="Zou Y."/>
            <person name="Xue W."/>
            <person name="Luo G."/>
        </authorList>
    </citation>
    <scope>NUCLEOTIDE SEQUENCE [LARGE SCALE GENOMIC DNA]</scope>
    <source>
        <strain evidence="2 3">AM37-3BH</strain>
    </source>
</reference>
<accession>A0A413YU90</accession>
<dbReference type="AlphaFoldDB" id="A0A413YU90"/>
<organism evidence="2 3">
    <name type="scientific">Lachnospira eligens</name>
    <dbReference type="NCBI Taxonomy" id="39485"/>
    <lineage>
        <taxon>Bacteria</taxon>
        <taxon>Bacillati</taxon>
        <taxon>Bacillota</taxon>
        <taxon>Clostridia</taxon>
        <taxon>Lachnospirales</taxon>
        <taxon>Lachnospiraceae</taxon>
        <taxon>Lachnospira</taxon>
    </lineage>
</organism>
<dbReference type="Pfam" id="PF05133">
    <property type="entry name" value="SPP1_portal"/>
    <property type="match status" value="1"/>
</dbReference>
<dbReference type="Proteomes" id="UP000285844">
    <property type="component" value="Unassembled WGS sequence"/>
</dbReference>
<comment type="caution">
    <text evidence="2">The sequence shown here is derived from an EMBL/GenBank/DDBJ whole genome shotgun (WGS) entry which is preliminary data.</text>
</comment>
<name>A0A413YU90_9FIRM</name>
<evidence type="ECO:0000313" key="3">
    <source>
        <dbReference type="Proteomes" id="UP000285844"/>
    </source>
</evidence>
<dbReference type="EMBL" id="QSHM01000010">
    <property type="protein sequence ID" value="RHC12626.1"/>
    <property type="molecule type" value="Genomic_DNA"/>
</dbReference>
<protein>
    <submittedName>
        <fullName evidence="2">Phage portal protein</fullName>
    </submittedName>
</protein>
<feature type="region of interest" description="Disordered" evidence="1">
    <location>
        <begin position="467"/>
        <end position="490"/>
    </location>
</feature>
<evidence type="ECO:0000313" key="2">
    <source>
        <dbReference type="EMBL" id="RHC12626.1"/>
    </source>
</evidence>
<gene>
    <name evidence="2" type="ORF">DW858_09435</name>
</gene>
<evidence type="ECO:0000256" key="1">
    <source>
        <dbReference type="SAM" id="MobiDB-lite"/>
    </source>
</evidence>
<dbReference type="InterPro" id="IPR021145">
    <property type="entry name" value="Portal_protein_SPP1_Gp6-like"/>
</dbReference>
<proteinExistence type="predicted"/>
<sequence>MADKIRDGIRTWLRVQPAQRGIINIQEIFDFEGNAIKNQIWYRGVSEELSQLYDQIDGDKTRFWAAKCSPGLAIRKIHVGLPAMMVDMLASIVVADMNEVDVGSRQSDWDKIAEENDFTELVKQAISDTLIIGDGAFKLSIDTNLSQYPIIEFYPGDRVEIIRERGRVKEVVFKTVYTVKNQEYILLETYGKGYITYMITRGNKECDISTVPELAGLRPVTWEDKSFMMAIPLMFYKSAKFKGRGKSIYDSKIDEFDALDEAWSQWMDALRHNRTKEYIPENLLPRNPSNGEVMLPNPFDNAYMQYSAPMAEGASYKIEREQSEIPHEGYLATYITALDLCLQGIMSPSTLGIDVKKLDNAEATREKEKATLYTRNNIVNQLQKVLPKLVKMTLQAIDTLNNSTTQDIDVDVTFGEYANPSFESQVETVSKAKQGGIMSVEASVDELYGDTKDDGWKQEEVARLKAEQGISDMEEPALNMESDGFEVESF</sequence>